<dbReference type="PANTHER" id="PTHR43707:SF1">
    <property type="entry name" value="HISTIDINE--TRNA LIGASE, MITOCHONDRIAL-RELATED"/>
    <property type="match status" value="1"/>
</dbReference>
<comment type="similarity">
    <text evidence="2 11">Belongs to the class-II aminoacyl-tRNA synthetase family.</text>
</comment>
<dbReference type="PROSITE" id="PS50862">
    <property type="entry name" value="AA_TRNA_LIGASE_II"/>
    <property type="match status" value="1"/>
</dbReference>
<evidence type="ECO:0000256" key="12">
    <source>
        <dbReference type="PIRSR" id="PIRSR001549-1"/>
    </source>
</evidence>
<gene>
    <name evidence="11" type="primary">hisS</name>
    <name evidence="14" type="ORF">HMPREF3293_02258</name>
</gene>
<dbReference type="Pfam" id="PF13393">
    <property type="entry name" value="tRNA-synt_His"/>
    <property type="match status" value="1"/>
</dbReference>
<accession>A0A136Q2W0</accession>
<dbReference type="InterPro" id="IPR015807">
    <property type="entry name" value="His-tRNA-ligase"/>
</dbReference>
<dbReference type="InterPro" id="IPR041715">
    <property type="entry name" value="HisRS-like_core"/>
</dbReference>
<name>A0A136Q2W0_9FIRM</name>
<dbReference type="SUPFAM" id="SSF52954">
    <property type="entry name" value="Class II aaRS ABD-related"/>
    <property type="match status" value="1"/>
</dbReference>
<comment type="catalytic activity">
    <reaction evidence="10 11">
        <text>tRNA(His) + L-histidine + ATP = L-histidyl-tRNA(His) + AMP + diphosphate + H(+)</text>
        <dbReference type="Rhea" id="RHEA:17313"/>
        <dbReference type="Rhea" id="RHEA-COMP:9665"/>
        <dbReference type="Rhea" id="RHEA-COMP:9689"/>
        <dbReference type="ChEBI" id="CHEBI:15378"/>
        <dbReference type="ChEBI" id="CHEBI:30616"/>
        <dbReference type="ChEBI" id="CHEBI:33019"/>
        <dbReference type="ChEBI" id="CHEBI:57595"/>
        <dbReference type="ChEBI" id="CHEBI:78442"/>
        <dbReference type="ChEBI" id="CHEBI:78527"/>
        <dbReference type="ChEBI" id="CHEBI:456215"/>
        <dbReference type="EC" id="6.1.1.21"/>
    </reaction>
</comment>
<comment type="caution">
    <text evidence="14">The sequence shown here is derived from an EMBL/GenBank/DDBJ whole genome shotgun (WGS) entry which is preliminary data.</text>
</comment>
<dbReference type="FunFam" id="3.30.930.10:FF:000005">
    <property type="entry name" value="Histidine--tRNA ligase"/>
    <property type="match status" value="1"/>
</dbReference>
<dbReference type="GO" id="GO:0016740">
    <property type="term" value="F:transferase activity"/>
    <property type="evidence" value="ECO:0007669"/>
    <property type="project" value="UniProtKB-ARBA"/>
</dbReference>
<dbReference type="CDD" id="cd00773">
    <property type="entry name" value="HisRS-like_core"/>
    <property type="match status" value="1"/>
</dbReference>
<dbReference type="InterPro" id="IPR006195">
    <property type="entry name" value="aa-tRNA-synth_II"/>
</dbReference>
<dbReference type="GO" id="GO:0005524">
    <property type="term" value="F:ATP binding"/>
    <property type="evidence" value="ECO:0007669"/>
    <property type="project" value="UniProtKB-UniRule"/>
</dbReference>
<protein>
    <recommendedName>
        <fullName evidence="11">Histidine--tRNA ligase</fullName>
        <ecNumber evidence="11">6.1.1.21</ecNumber>
    </recommendedName>
    <alternativeName>
        <fullName evidence="11">Histidyl-tRNA synthetase</fullName>
        <shortName evidence="11">HisRS</shortName>
    </alternativeName>
</protein>
<feature type="binding site" evidence="12">
    <location>
        <position position="164"/>
    </location>
    <ligand>
        <name>L-histidine</name>
        <dbReference type="ChEBI" id="CHEBI:57595"/>
    </ligand>
</feature>
<dbReference type="GO" id="GO:0140096">
    <property type="term" value="F:catalytic activity, acting on a protein"/>
    <property type="evidence" value="ECO:0007669"/>
    <property type="project" value="UniProtKB-ARBA"/>
</dbReference>
<evidence type="ECO:0000256" key="4">
    <source>
        <dbReference type="ARBA" id="ARBA00022490"/>
    </source>
</evidence>
<evidence type="ECO:0000256" key="1">
    <source>
        <dbReference type="ARBA" id="ARBA00004496"/>
    </source>
</evidence>
<dbReference type="SUPFAM" id="SSF55681">
    <property type="entry name" value="Class II aaRS and biotin synthetases"/>
    <property type="match status" value="1"/>
</dbReference>
<dbReference type="Proteomes" id="UP000070366">
    <property type="component" value="Unassembled WGS sequence"/>
</dbReference>
<evidence type="ECO:0000256" key="9">
    <source>
        <dbReference type="ARBA" id="ARBA00023146"/>
    </source>
</evidence>
<feature type="domain" description="Aminoacyl-transfer RNA synthetases class-II family profile" evidence="13">
    <location>
        <begin position="56"/>
        <end position="358"/>
    </location>
</feature>
<keyword evidence="9 11" id="KW-0030">Aminoacyl-tRNA synthetase</keyword>
<evidence type="ECO:0000313" key="14">
    <source>
        <dbReference type="EMBL" id="KXK65009.1"/>
    </source>
</evidence>
<dbReference type="InterPro" id="IPR045864">
    <property type="entry name" value="aa-tRNA-synth_II/BPL/LPL"/>
</dbReference>
<feature type="binding site" evidence="12">
    <location>
        <position position="160"/>
    </location>
    <ligand>
        <name>L-histidine</name>
        <dbReference type="ChEBI" id="CHEBI:57595"/>
    </ligand>
</feature>
<keyword evidence="7 11" id="KW-0067">ATP-binding</keyword>
<feature type="binding site" evidence="12">
    <location>
        <position position="291"/>
    </location>
    <ligand>
        <name>L-histidine</name>
        <dbReference type="ChEBI" id="CHEBI:57595"/>
    </ligand>
</feature>
<dbReference type="PATRIC" id="fig|626937.4.peg.2225"/>
<evidence type="ECO:0000256" key="8">
    <source>
        <dbReference type="ARBA" id="ARBA00022917"/>
    </source>
</evidence>
<keyword evidence="5 11" id="KW-0436">Ligase</keyword>
<dbReference type="Gene3D" id="3.30.930.10">
    <property type="entry name" value="Bira Bifunctional Protein, Domain 2"/>
    <property type="match status" value="1"/>
</dbReference>
<dbReference type="CDD" id="cd00859">
    <property type="entry name" value="HisRS_anticodon"/>
    <property type="match status" value="1"/>
</dbReference>
<dbReference type="PANTHER" id="PTHR43707">
    <property type="entry name" value="HISTIDYL-TRNA SYNTHETASE"/>
    <property type="match status" value="1"/>
</dbReference>
<dbReference type="InterPro" id="IPR004516">
    <property type="entry name" value="HisRS/HisZ"/>
</dbReference>
<dbReference type="AlphaFoldDB" id="A0A136Q2W0"/>
<evidence type="ECO:0000256" key="10">
    <source>
        <dbReference type="ARBA" id="ARBA00047639"/>
    </source>
</evidence>
<reference evidence="14 15" key="1">
    <citation type="submission" date="2016-02" db="EMBL/GenBank/DDBJ databases">
        <authorList>
            <person name="Wen L."/>
            <person name="He K."/>
            <person name="Yang H."/>
        </authorList>
    </citation>
    <scope>NUCLEOTIDE SEQUENCE [LARGE SCALE GENOMIC DNA]</scope>
    <source>
        <strain evidence="14 15">DSM 22607</strain>
    </source>
</reference>
<dbReference type="HAMAP" id="MF_00127">
    <property type="entry name" value="His_tRNA_synth"/>
    <property type="match status" value="1"/>
</dbReference>
<dbReference type="Gene3D" id="3.40.50.800">
    <property type="entry name" value="Anticodon-binding domain"/>
    <property type="match status" value="1"/>
</dbReference>
<dbReference type="InterPro" id="IPR033656">
    <property type="entry name" value="HisRS_anticodon"/>
</dbReference>
<evidence type="ECO:0000256" key="11">
    <source>
        <dbReference type="HAMAP-Rule" id="MF_00127"/>
    </source>
</evidence>
<dbReference type="NCBIfam" id="TIGR00442">
    <property type="entry name" value="hisS"/>
    <property type="match status" value="1"/>
</dbReference>
<keyword evidence="15" id="KW-1185">Reference proteome</keyword>
<dbReference type="InterPro" id="IPR004154">
    <property type="entry name" value="Anticodon-bd"/>
</dbReference>
<dbReference type="GO" id="GO:0005737">
    <property type="term" value="C:cytoplasm"/>
    <property type="evidence" value="ECO:0007669"/>
    <property type="project" value="UniProtKB-SubCell"/>
</dbReference>
<feature type="binding site" evidence="12">
    <location>
        <begin position="295"/>
        <end position="296"/>
    </location>
    <ligand>
        <name>L-histidine</name>
        <dbReference type="ChEBI" id="CHEBI:57595"/>
    </ligand>
</feature>
<organism evidence="14 15">
    <name type="scientific">Christensenella minuta</name>
    <dbReference type="NCBI Taxonomy" id="626937"/>
    <lineage>
        <taxon>Bacteria</taxon>
        <taxon>Bacillati</taxon>
        <taxon>Bacillota</taxon>
        <taxon>Clostridia</taxon>
        <taxon>Christensenellales</taxon>
        <taxon>Christensenellaceae</taxon>
        <taxon>Christensenella</taxon>
    </lineage>
</organism>
<keyword evidence="6 11" id="KW-0547">Nucleotide-binding</keyword>
<evidence type="ECO:0000256" key="6">
    <source>
        <dbReference type="ARBA" id="ARBA00022741"/>
    </source>
</evidence>
<dbReference type="EC" id="6.1.1.21" evidence="11"/>
<evidence type="ECO:0000259" key="13">
    <source>
        <dbReference type="PROSITE" id="PS50862"/>
    </source>
</evidence>
<dbReference type="GO" id="GO:0004821">
    <property type="term" value="F:histidine-tRNA ligase activity"/>
    <property type="evidence" value="ECO:0007669"/>
    <property type="project" value="UniProtKB-UniRule"/>
</dbReference>
<comment type="subunit">
    <text evidence="3 11">Homodimer.</text>
</comment>
<dbReference type="Pfam" id="PF03129">
    <property type="entry name" value="HGTP_anticodon"/>
    <property type="match status" value="1"/>
</dbReference>
<evidence type="ECO:0000256" key="2">
    <source>
        <dbReference type="ARBA" id="ARBA00008226"/>
    </source>
</evidence>
<dbReference type="STRING" id="626937.HMPREF3293_02258"/>
<sequence length="449" mass="50172">MGGTADFNFVPVCFRTLFFYVLYCFQDTGGNCNVAVKAPKGTKDVLPQESYKWQYIENLVRKITALAGYREIRTPIFEHTELFLRGVGDTTDIVQKEMYTFNDKGNRSITLRPEGTAGVVRAFLEGGLPSNAQPTKMYYLSAPVFRYEKPQSGRLREHHQFGVEVFGAPDASIDAEVINIALTLLNELGLENLRLNINSIGCEKCRPRYNELLREYLHGHADKLCEACNERMDRNPLRALDCKEEGCRMVVKSAPLMIDHLCEECSAHFKALKKYLDALGIEYAVNPFIVRGLDYYTKTVFEIISNSIGAQGTVCGGGRYDKLMKQVGGPELPGIGFGMGIERLLLVMENEGIKIERPALTDVFLCTHGHQARLRAAQLVRDLRCAGVKADMDHCARSIKAQFKYADKIGAKFVGVIGETELADGTVVLKTMKTGEERVVVQSEIKELI</sequence>
<evidence type="ECO:0000256" key="7">
    <source>
        <dbReference type="ARBA" id="ARBA00022840"/>
    </source>
</evidence>
<comment type="subcellular location">
    <subcellularLocation>
        <location evidence="1 11">Cytoplasm</location>
    </subcellularLocation>
</comment>
<evidence type="ECO:0000256" key="3">
    <source>
        <dbReference type="ARBA" id="ARBA00011738"/>
    </source>
</evidence>
<dbReference type="InterPro" id="IPR036621">
    <property type="entry name" value="Anticodon-bd_dom_sf"/>
</dbReference>
<proteinExistence type="inferred from homology"/>
<feature type="binding site" evidence="12">
    <location>
        <position position="146"/>
    </location>
    <ligand>
        <name>L-histidine</name>
        <dbReference type="ChEBI" id="CHEBI:57595"/>
    </ligand>
</feature>
<evidence type="ECO:0000313" key="15">
    <source>
        <dbReference type="Proteomes" id="UP000070366"/>
    </source>
</evidence>
<dbReference type="EMBL" id="LSZW01000063">
    <property type="protein sequence ID" value="KXK65009.1"/>
    <property type="molecule type" value="Genomic_DNA"/>
</dbReference>
<evidence type="ECO:0000256" key="5">
    <source>
        <dbReference type="ARBA" id="ARBA00022598"/>
    </source>
</evidence>
<keyword evidence="4 11" id="KW-0963">Cytoplasm</keyword>
<feature type="binding site" evidence="12">
    <location>
        <begin position="114"/>
        <end position="116"/>
    </location>
    <ligand>
        <name>L-histidine</name>
        <dbReference type="ChEBI" id="CHEBI:57595"/>
    </ligand>
</feature>
<keyword evidence="8 11" id="KW-0648">Protein biosynthesis</keyword>
<dbReference type="GO" id="GO:0006427">
    <property type="term" value="P:histidyl-tRNA aminoacylation"/>
    <property type="evidence" value="ECO:0007669"/>
    <property type="project" value="UniProtKB-UniRule"/>
</dbReference>
<dbReference type="PIRSF" id="PIRSF001549">
    <property type="entry name" value="His-tRNA_synth"/>
    <property type="match status" value="1"/>
</dbReference>